<dbReference type="Pfam" id="PF01904">
    <property type="entry name" value="DUF72"/>
    <property type="match status" value="1"/>
</dbReference>
<proteinExistence type="predicted"/>
<protein>
    <recommendedName>
        <fullName evidence="3">DUF72 domain-containing protein</fullName>
    </recommendedName>
</protein>
<dbReference type="AlphaFoldDB" id="A0AA35G5M2"/>
<dbReference type="PANTHER" id="PTHR30348:SF4">
    <property type="entry name" value="DUF72 DOMAIN-CONTAINING PROTEIN"/>
    <property type="match status" value="1"/>
</dbReference>
<dbReference type="SUPFAM" id="SSF117396">
    <property type="entry name" value="TM1631-like"/>
    <property type="match status" value="1"/>
</dbReference>
<dbReference type="PANTHER" id="PTHR30348">
    <property type="entry name" value="UNCHARACTERIZED PROTEIN YECE"/>
    <property type="match status" value="1"/>
</dbReference>
<dbReference type="RefSeq" id="WP_264843808.1">
    <property type="nucleotide sequence ID" value="NZ_AP025628.1"/>
</dbReference>
<organism evidence="1 2">
    <name type="scientific">Caldinitratiruptor microaerophilus</name>
    <dbReference type="NCBI Taxonomy" id="671077"/>
    <lineage>
        <taxon>Bacteria</taxon>
        <taxon>Bacillati</taxon>
        <taxon>Bacillota</taxon>
        <taxon>Clostridia</taxon>
        <taxon>Eubacteriales</taxon>
        <taxon>Symbiobacteriaceae</taxon>
        <taxon>Caldinitratiruptor</taxon>
    </lineage>
</organism>
<dbReference type="InterPro" id="IPR002763">
    <property type="entry name" value="DUF72"/>
</dbReference>
<dbReference type="EMBL" id="AP025628">
    <property type="protein sequence ID" value="BDG59701.1"/>
    <property type="molecule type" value="Genomic_DNA"/>
</dbReference>
<reference evidence="1" key="1">
    <citation type="submission" date="2022-03" db="EMBL/GenBank/DDBJ databases">
        <title>Complete genome sequence of Caldinitratiruptor microaerophilus.</title>
        <authorList>
            <person name="Mukaiyama R."/>
            <person name="Nishiyama T."/>
            <person name="Ueda K."/>
        </authorList>
    </citation>
    <scope>NUCLEOTIDE SEQUENCE</scope>
    <source>
        <strain evidence="1">JCM 16183</strain>
    </source>
</reference>
<sequence>MDEPDGFRPKDVLVGCCGWALRQADYVRRYPIVEIQQTFYDPPREATLVRWREAAPEGFVFTMKAWQLVTHPASSPTYRRLRRPLPGCKEAYGSLQGTPEVEDAWRETVRAARILGARLVLLQTPASFRPTQENLTRMRRFLRDAERGPFVLAWEPRGPWPEEVVRDLCRELDLVHAVDPFVAQPVWGDLQYLRLHGVGGYGYRYTDADLNRLRGLIRPPAWVLFNNVSMAADAARFQALLGGG</sequence>
<dbReference type="Gene3D" id="3.20.20.410">
    <property type="entry name" value="Protein of unknown function UPF0759"/>
    <property type="match status" value="1"/>
</dbReference>
<evidence type="ECO:0008006" key="3">
    <source>
        <dbReference type="Google" id="ProtNLM"/>
    </source>
</evidence>
<evidence type="ECO:0000313" key="1">
    <source>
        <dbReference type="EMBL" id="BDG59701.1"/>
    </source>
</evidence>
<dbReference type="InterPro" id="IPR036520">
    <property type="entry name" value="UPF0759_sf"/>
</dbReference>
<name>A0AA35G5M2_9FIRM</name>
<gene>
    <name evidence="1" type="ORF">caldi_07910</name>
</gene>
<evidence type="ECO:0000313" key="2">
    <source>
        <dbReference type="Proteomes" id="UP001163687"/>
    </source>
</evidence>
<dbReference type="KEGG" id="cmic:caldi_07910"/>
<accession>A0AA35G5M2</accession>
<dbReference type="Proteomes" id="UP001163687">
    <property type="component" value="Chromosome"/>
</dbReference>
<keyword evidence="2" id="KW-1185">Reference proteome</keyword>